<dbReference type="SMART" id="SM00175">
    <property type="entry name" value="RAB"/>
    <property type="match status" value="1"/>
</dbReference>
<dbReference type="EMBL" id="JAHDYR010000053">
    <property type="protein sequence ID" value="KAG9391799.1"/>
    <property type="molecule type" value="Genomic_DNA"/>
</dbReference>
<evidence type="ECO:0000313" key="3">
    <source>
        <dbReference type="EMBL" id="KAG9391799.1"/>
    </source>
</evidence>
<dbReference type="NCBIfam" id="TIGR00231">
    <property type="entry name" value="small_GTP"/>
    <property type="match status" value="1"/>
</dbReference>
<dbReference type="Gene3D" id="3.40.50.300">
    <property type="entry name" value="P-loop containing nucleotide triphosphate hydrolases"/>
    <property type="match status" value="1"/>
</dbReference>
<dbReference type="Pfam" id="PF00071">
    <property type="entry name" value="Ras"/>
    <property type="match status" value="1"/>
</dbReference>
<reference evidence="3" key="1">
    <citation type="submission" date="2021-05" db="EMBL/GenBank/DDBJ databases">
        <title>A free-living protist that lacks canonical eukaryotic 1 DNA replication and segregation systems.</title>
        <authorList>
            <person name="Salas-Leiva D.E."/>
            <person name="Tromer E.C."/>
            <person name="Curtis B.A."/>
            <person name="Jerlstrom-Hultqvist J."/>
            <person name="Kolisko M."/>
            <person name="Yi Z."/>
            <person name="Salas-Leiva J.S."/>
            <person name="Gallot-Lavallee L."/>
            <person name="Kops G.J.P.L."/>
            <person name="Archibald J.M."/>
            <person name="Simpson A.G.B."/>
            <person name="Roger A.J."/>
        </authorList>
    </citation>
    <scope>NUCLEOTIDE SEQUENCE</scope>
    <source>
        <strain evidence="3">BICM</strain>
    </source>
</reference>
<sequence>MDNAINFKFILVGEYKVGKTSYVKAMMKQAVDEQYKATVGADMTFVTKEISGHPVKINLWDIAGQLKYVSMRSTFYRSASAAIIMHSLAPEDMSTAAAEIKGFVDSIRTETAVELNDGTEDKIPIFVVGNKSDLQLADGPTPQELELQEQLAEHGIAGYYKTSALTMDNIDESFDRMAEFVFEYYAANDLLDLQDDTGIIDIRQPASKSGAGCLGILGLRKRN</sequence>
<keyword evidence="2" id="KW-0342">GTP-binding</keyword>
<dbReference type="PANTHER" id="PTHR47977">
    <property type="entry name" value="RAS-RELATED PROTEIN RAB"/>
    <property type="match status" value="1"/>
</dbReference>
<dbReference type="PROSITE" id="PS51419">
    <property type="entry name" value="RAB"/>
    <property type="match status" value="1"/>
</dbReference>
<comment type="caution">
    <text evidence="3">The sequence shown here is derived from an EMBL/GenBank/DDBJ whole genome shotgun (WGS) entry which is preliminary data.</text>
</comment>
<dbReference type="OrthoDB" id="413584at2759"/>
<dbReference type="AlphaFoldDB" id="A0A8J6B2X6"/>
<dbReference type="PRINTS" id="PR00449">
    <property type="entry name" value="RASTRNSFRMNG"/>
</dbReference>
<dbReference type="GO" id="GO:0005525">
    <property type="term" value="F:GTP binding"/>
    <property type="evidence" value="ECO:0007669"/>
    <property type="project" value="UniProtKB-KW"/>
</dbReference>
<keyword evidence="1" id="KW-0547">Nucleotide-binding</keyword>
<name>A0A8J6B2X6_9EUKA</name>
<organism evidence="3 4">
    <name type="scientific">Carpediemonas membranifera</name>
    <dbReference type="NCBI Taxonomy" id="201153"/>
    <lineage>
        <taxon>Eukaryota</taxon>
        <taxon>Metamonada</taxon>
        <taxon>Carpediemonas-like organisms</taxon>
        <taxon>Carpediemonas</taxon>
    </lineage>
</organism>
<dbReference type="GO" id="GO:0003924">
    <property type="term" value="F:GTPase activity"/>
    <property type="evidence" value="ECO:0007669"/>
    <property type="project" value="InterPro"/>
</dbReference>
<accession>A0A8J6B2X6</accession>
<evidence type="ECO:0000256" key="1">
    <source>
        <dbReference type="ARBA" id="ARBA00022741"/>
    </source>
</evidence>
<evidence type="ECO:0000313" key="4">
    <source>
        <dbReference type="Proteomes" id="UP000717585"/>
    </source>
</evidence>
<dbReference type="CDD" id="cd00154">
    <property type="entry name" value="Rab"/>
    <property type="match status" value="1"/>
</dbReference>
<keyword evidence="4" id="KW-1185">Reference proteome</keyword>
<dbReference type="SMART" id="SM00174">
    <property type="entry name" value="RHO"/>
    <property type="match status" value="1"/>
</dbReference>
<dbReference type="InterPro" id="IPR005225">
    <property type="entry name" value="Small_GTP-bd"/>
</dbReference>
<protein>
    <submittedName>
        <fullName evidence="3">Small GTPase superfamily</fullName>
    </submittedName>
</protein>
<dbReference type="SMART" id="SM00173">
    <property type="entry name" value="RAS"/>
    <property type="match status" value="1"/>
</dbReference>
<dbReference type="InterPro" id="IPR050227">
    <property type="entry name" value="Rab"/>
</dbReference>
<dbReference type="InterPro" id="IPR027417">
    <property type="entry name" value="P-loop_NTPase"/>
</dbReference>
<gene>
    <name evidence="3" type="ORF">J8273_6578</name>
</gene>
<proteinExistence type="predicted"/>
<dbReference type="SUPFAM" id="SSF52540">
    <property type="entry name" value="P-loop containing nucleoside triphosphate hydrolases"/>
    <property type="match status" value="1"/>
</dbReference>
<dbReference type="InterPro" id="IPR001806">
    <property type="entry name" value="Small_GTPase"/>
</dbReference>
<dbReference type="Proteomes" id="UP000717585">
    <property type="component" value="Unassembled WGS sequence"/>
</dbReference>
<evidence type="ECO:0000256" key="2">
    <source>
        <dbReference type="ARBA" id="ARBA00023134"/>
    </source>
</evidence>